<evidence type="ECO:0000259" key="1">
    <source>
        <dbReference type="PROSITE" id="PS50994"/>
    </source>
</evidence>
<dbReference type="Pfam" id="PF13976">
    <property type="entry name" value="gag_pre-integrs"/>
    <property type="match status" value="1"/>
</dbReference>
<dbReference type="EMBL" id="JACGWN010000008">
    <property type="protein sequence ID" value="KAL0438921.1"/>
    <property type="molecule type" value="Genomic_DNA"/>
</dbReference>
<name>A0AAW2WCB0_9LAMI</name>
<dbReference type="Gene3D" id="3.30.420.10">
    <property type="entry name" value="Ribonuclease H-like superfamily/Ribonuclease H"/>
    <property type="match status" value="1"/>
</dbReference>
<evidence type="ECO:0000313" key="2">
    <source>
        <dbReference type="EMBL" id="KAL0438921.1"/>
    </source>
</evidence>
<feature type="domain" description="Integrase catalytic" evidence="1">
    <location>
        <begin position="142"/>
        <end position="286"/>
    </location>
</feature>
<dbReference type="SUPFAM" id="SSF53098">
    <property type="entry name" value="Ribonuclease H-like"/>
    <property type="match status" value="1"/>
</dbReference>
<gene>
    <name evidence="2" type="ORF">Slati_2375100</name>
</gene>
<proteinExistence type="predicted"/>
<dbReference type="InterPro" id="IPR039537">
    <property type="entry name" value="Retrotran_Ty1/copia-like"/>
</dbReference>
<protein>
    <recommendedName>
        <fullName evidence="1">Integrase catalytic domain-containing protein</fullName>
    </recommendedName>
</protein>
<dbReference type="PANTHER" id="PTHR42648">
    <property type="entry name" value="TRANSPOSASE, PUTATIVE-RELATED"/>
    <property type="match status" value="1"/>
</dbReference>
<dbReference type="InterPro" id="IPR012337">
    <property type="entry name" value="RNaseH-like_sf"/>
</dbReference>
<accession>A0AAW2WCB0</accession>
<dbReference type="AlphaFoldDB" id="A0AAW2WCB0"/>
<reference evidence="2" key="1">
    <citation type="submission" date="2020-06" db="EMBL/GenBank/DDBJ databases">
        <authorList>
            <person name="Li T."/>
            <person name="Hu X."/>
            <person name="Zhang T."/>
            <person name="Song X."/>
            <person name="Zhang H."/>
            <person name="Dai N."/>
            <person name="Sheng W."/>
            <person name="Hou X."/>
            <person name="Wei L."/>
        </authorList>
    </citation>
    <scope>NUCLEOTIDE SEQUENCE</scope>
    <source>
        <strain evidence="2">KEN1</strain>
        <tissue evidence="2">Leaf</tissue>
    </source>
</reference>
<organism evidence="2">
    <name type="scientific">Sesamum latifolium</name>
    <dbReference type="NCBI Taxonomy" id="2727402"/>
    <lineage>
        <taxon>Eukaryota</taxon>
        <taxon>Viridiplantae</taxon>
        <taxon>Streptophyta</taxon>
        <taxon>Embryophyta</taxon>
        <taxon>Tracheophyta</taxon>
        <taxon>Spermatophyta</taxon>
        <taxon>Magnoliopsida</taxon>
        <taxon>eudicotyledons</taxon>
        <taxon>Gunneridae</taxon>
        <taxon>Pentapetalae</taxon>
        <taxon>asterids</taxon>
        <taxon>lamiids</taxon>
        <taxon>Lamiales</taxon>
        <taxon>Pedaliaceae</taxon>
        <taxon>Sesamum</taxon>
    </lineage>
</organism>
<dbReference type="GO" id="GO:0003676">
    <property type="term" value="F:nucleic acid binding"/>
    <property type="evidence" value="ECO:0007669"/>
    <property type="project" value="InterPro"/>
</dbReference>
<dbReference type="GO" id="GO:0015074">
    <property type="term" value="P:DNA integration"/>
    <property type="evidence" value="ECO:0007669"/>
    <property type="project" value="InterPro"/>
</dbReference>
<sequence length="286" mass="32619">MIANSASWVLDTSCGAHIYNDLQVMTRNKRLSKGEVDMRLGNGKRVAAEAVGLVHLVVSDHNGSSRLLGTLINGLYNVPRHNTIMNVQNKCKSDNQENSQIWHVKLGHISQDRIRKLVDSKSLEIDDLDNLSAYESCLKGKMTKKPFVRQSMLASDLLDLILSDVYEPFNTQARGGLTYFITFTDAHSQYGCVYLMKCKSEAFEKFKEFRHEVEDQTDRKIKTLRSDRGGEYLSGEFLNYLKENEIISQWTPPGVPQLNSVSERRNRTLLDMVRSMMNFTELPLSF</sequence>
<reference evidence="2" key="2">
    <citation type="journal article" date="2024" name="Plant">
        <title>Genomic evolution and insights into agronomic trait innovations of Sesamum species.</title>
        <authorList>
            <person name="Miao H."/>
            <person name="Wang L."/>
            <person name="Qu L."/>
            <person name="Liu H."/>
            <person name="Sun Y."/>
            <person name="Le M."/>
            <person name="Wang Q."/>
            <person name="Wei S."/>
            <person name="Zheng Y."/>
            <person name="Lin W."/>
            <person name="Duan Y."/>
            <person name="Cao H."/>
            <person name="Xiong S."/>
            <person name="Wang X."/>
            <person name="Wei L."/>
            <person name="Li C."/>
            <person name="Ma Q."/>
            <person name="Ju M."/>
            <person name="Zhao R."/>
            <person name="Li G."/>
            <person name="Mu C."/>
            <person name="Tian Q."/>
            <person name="Mei H."/>
            <person name="Zhang T."/>
            <person name="Gao T."/>
            <person name="Zhang H."/>
        </authorList>
    </citation>
    <scope>NUCLEOTIDE SEQUENCE</scope>
    <source>
        <strain evidence="2">KEN1</strain>
    </source>
</reference>
<dbReference type="PANTHER" id="PTHR42648:SF27">
    <property type="entry name" value="RNA-DIRECTED DNA POLYMERASE"/>
    <property type="match status" value="1"/>
</dbReference>
<dbReference type="PROSITE" id="PS50994">
    <property type="entry name" value="INTEGRASE"/>
    <property type="match status" value="1"/>
</dbReference>
<dbReference type="InterPro" id="IPR025724">
    <property type="entry name" value="GAG-pre-integrase_dom"/>
</dbReference>
<comment type="caution">
    <text evidence="2">The sequence shown here is derived from an EMBL/GenBank/DDBJ whole genome shotgun (WGS) entry which is preliminary data.</text>
</comment>
<dbReference type="InterPro" id="IPR001584">
    <property type="entry name" value="Integrase_cat-core"/>
</dbReference>
<dbReference type="InterPro" id="IPR036397">
    <property type="entry name" value="RNaseH_sf"/>
</dbReference>